<keyword evidence="1" id="KW-0175">Coiled coil</keyword>
<gene>
    <name evidence="2" type="ORF">CCMP2556_LOCUS6697</name>
</gene>
<feature type="coiled-coil region" evidence="1">
    <location>
        <begin position="54"/>
        <end position="245"/>
    </location>
</feature>
<dbReference type="Gene3D" id="1.10.287.1490">
    <property type="match status" value="1"/>
</dbReference>
<evidence type="ECO:0000313" key="3">
    <source>
        <dbReference type="Proteomes" id="UP001642484"/>
    </source>
</evidence>
<dbReference type="Proteomes" id="UP001642484">
    <property type="component" value="Unassembled WGS sequence"/>
</dbReference>
<dbReference type="EMBL" id="CAXAMN010002914">
    <property type="protein sequence ID" value="CAK9002022.1"/>
    <property type="molecule type" value="Genomic_DNA"/>
</dbReference>
<evidence type="ECO:0000256" key="1">
    <source>
        <dbReference type="SAM" id="Coils"/>
    </source>
</evidence>
<keyword evidence="3" id="KW-1185">Reference proteome</keyword>
<comment type="caution">
    <text evidence="2">The sequence shown here is derived from an EMBL/GenBank/DDBJ whole genome shotgun (WGS) entry which is preliminary data.</text>
</comment>
<feature type="coiled-coil region" evidence="1">
    <location>
        <begin position="285"/>
        <end position="319"/>
    </location>
</feature>
<name>A0ABP0IKL1_9DINO</name>
<accession>A0ABP0IKL1</accession>
<reference evidence="2 3" key="1">
    <citation type="submission" date="2024-02" db="EMBL/GenBank/DDBJ databases">
        <authorList>
            <person name="Chen Y."/>
            <person name="Shah S."/>
            <person name="Dougan E. K."/>
            <person name="Thang M."/>
            <person name="Chan C."/>
        </authorList>
    </citation>
    <scope>NUCLEOTIDE SEQUENCE [LARGE SCALE GENOMIC DNA]</scope>
</reference>
<organism evidence="2 3">
    <name type="scientific">Durusdinium trenchii</name>
    <dbReference type="NCBI Taxonomy" id="1381693"/>
    <lineage>
        <taxon>Eukaryota</taxon>
        <taxon>Sar</taxon>
        <taxon>Alveolata</taxon>
        <taxon>Dinophyceae</taxon>
        <taxon>Suessiales</taxon>
        <taxon>Symbiodiniaceae</taxon>
        <taxon>Durusdinium</taxon>
    </lineage>
</organism>
<proteinExistence type="predicted"/>
<evidence type="ECO:0000313" key="2">
    <source>
        <dbReference type="EMBL" id="CAK9002022.1"/>
    </source>
</evidence>
<sequence>MLMFQAAYEVSSRKSGRNDIRTDFRWLRRRCTGFRPTQSQESLQWGRKYGPGRLRELQTDKEDLQARLVRECSQLEARLQALEKRQLEERHSWVEERTRMEEQCREQLAQLETCEADFETLTRASSLTETALSSKLAETQSLTKVVHELQRQAREAKDALAAAVSSNDHLKEQLHEQQARLEEKSGQDLQECQEPFEERLVEVKRQAEAEVALTNKQIEAMDGEVQECDQELVRLLTEQEALMDEVKHLAGDASFWRSSWDAENANREALENEMNAAKHHFNGELLTLETDCERIAVNNEDLEQEIRDLSGEAQQKRRLMVSREGESSARQAAAEAHLKESQELLGFCQQRLRDAAEQRARATADAEGRQKAQEVISVLERNLATQVQARFTMRERYGTMLENERQLHEQATQTVTRDQ</sequence>
<protein>
    <submittedName>
        <fullName evidence="2">Uncharacterized protein</fullName>
    </submittedName>
</protein>